<reference evidence="4" key="1">
    <citation type="submission" date="2020-05" db="EMBL/GenBank/DDBJ databases">
        <title>Nod-independent and nitrogen-fixing Bradyrhizobium aeschynomene sp. nov. isolated from nodules of Aeschynomene indica.</title>
        <authorList>
            <person name="Zhang Z."/>
        </authorList>
    </citation>
    <scope>NUCLEOTIDE SEQUENCE</scope>
    <source>
        <strain evidence="4">83012</strain>
    </source>
</reference>
<dbReference type="SMART" id="SM00283">
    <property type="entry name" value="MA"/>
    <property type="match status" value="1"/>
</dbReference>
<evidence type="ECO:0000313" key="4">
    <source>
        <dbReference type="EMBL" id="NPU64889.1"/>
    </source>
</evidence>
<evidence type="ECO:0000259" key="3">
    <source>
        <dbReference type="PROSITE" id="PS50111"/>
    </source>
</evidence>
<dbReference type="RefSeq" id="WP_172109988.1">
    <property type="nucleotide sequence ID" value="NZ_JABFDN010000002.1"/>
</dbReference>
<keyword evidence="1 2" id="KW-0807">Transducer</keyword>
<dbReference type="PANTHER" id="PTHR32089">
    <property type="entry name" value="METHYL-ACCEPTING CHEMOTAXIS PROTEIN MCPB"/>
    <property type="match status" value="1"/>
</dbReference>
<name>A0ABX2C9E5_9BRAD</name>
<evidence type="ECO:0000313" key="5">
    <source>
        <dbReference type="Proteomes" id="UP000886476"/>
    </source>
</evidence>
<organism evidence="4 5">
    <name type="scientific">Bradyrhizobium aeschynomenes</name>
    <dbReference type="NCBI Taxonomy" id="2734909"/>
    <lineage>
        <taxon>Bacteria</taxon>
        <taxon>Pseudomonadati</taxon>
        <taxon>Pseudomonadota</taxon>
        <taxon>Alphaproteobacteria</taxon>
        <taxon>Hyphomicrobiales</taxon>
        <taxon>Nitrobacteraceae</taxon>
        <taxon>Bradyrhizobium</taxon>
    </lineage>
</organism>
<keyword evidence="5" id="KW-1185">Reference proteome</keyword>
<dbReference type="Proteomes" id="UP000886476">
    <property type="component" value="Unassembled WGS sequence"/>
</dbReference>
<dbReference type="Pfam" id="PF00015">
    <property type="entry name" value="MCPsignal"/>
    <property type="match status" value="1"/>
</dbReference>
<dbReference type="EMBL" id="JABFDN010000002">
    <property type="protein sequence ID" value="NPU64889.1"/>
    <property type="molecule type" value="Genomic_DNA"/>
</dbReference>
<dbReference type="PANTHER" id="PTHR32089:SF112">
    <property type="entry name" value="LYSOZYME-LIKE PROTEIN-RELATED"/>
    <property type="match status" value="1"/>
</dbReference>
<dbReference type="PROSITE" id="PS50111">
    <property type="entry name" value="CHEMOTAXIS_TRANSDUC_2"/>
    <property type="match status" value="1"/>
</dbReference>
<comment type="caution">
    <text evidence="4">The sequence shown here is derived from an EMBL/GenBank/DDBJ whole genome shotgun (WGS) entry which is preliminary data.</text>
</comment>
<dbReference type="SUPFAM" id="SSF58104">
    <property type="entry name" value="Methyl-accepting chemotaxis protein (MCP) signaling domain"/>
    <property type="match status" value="1"/>
</dbReference>
<protein>
    <submittedName>
        <fullName evidence="4">Methyl-accepting chemotaxis protein</fullName>
    </submittedName>
</protein>
<accession>A0ABX2C9E5</accession>
<evidence type="ECO:0000256" key="1">
    <source>
        <dbReference type="ARBA" id="ARBA00023224"/>
    </source>
</evidence>
<proteinExistence type="predicted"/>
<evidence type="ECO:0000256" key="2">
    <source>
        <dbReference type="PROSITE-ProRule" id="PRU00284"/>
    </source>
</evidence>
<feature type="domain" description="Methyl-accepting transducer" evidence="3">
    <location>
        <begin position="28"/>
        <end position="264"/>
    </location>
</feature>
<gene>
    <name evidence="4" type="ORF">HL667_07790</name>
</gene>
<dbReference type="Gene3D" id="1.10.287.950">
    <property type="entry name" value="Methyl-accepting chemotaxis protein"/>
    <property type="match status" value="1"/>
</dbReference>
<sequence length="476" mass="50848">MSVAQRAILESHDARSGAERLMDEIADRIGGLGVELADVAGNVQEVANRVSYQSQRFGHLQATAKTMVAANHDIATASQAVQTATSAAVGDIAQSRSVVETAVQHISELVDSVERIEQRLGSVGDALAQVAKVSVAIEAIAKQTNLLALNATIEAARAGSAGRGFAVVASEVKSLAEATRQATQQIGDTLRGLDSQVKSLLGESGQASSRAKTAGEGAQQIGGIIVRVQDGFTSVGQEIDGVAKAATSNLAHCDTVITELAELAKGVDQSSIELKQADSRIAKLLDHSEALIGLIAESGVETADAPLIRTVVETARQISATFEAAVDRGEIALADLMDESYREIPGTNPKQYLTRYVEFTDRVLPAIQDPIQGSDPRIVFCVAWARGGYLPTHNPNYRKPQGPDPVWNNANCRNRRLFEDRAVKKVAAASNKPFLLQTYRRDMGGGQFVLMKDLSAPIFIKGRHWGAFRMGFRIKA</sequence>
<dbReference type="InterPro" id="IPR004089">
    <property type="entry name" value="MCPsignal_dom"/>
</dbReference>